<organism evidence="1 2">
    <name type="scientific">Streptomyces alkaliphilus</name>
    <dbReference type="NCBI Taxonomy" id="1472722"/>
    <lineage>
        <taxon>Bacteria</taxon>
        <taxon>Bacillati</taxon>
        <taxon>Actinomycetota</taxon>
        <taxon>Actinomycetes</taxon>
        <taxon>Kitasatosporales</taxon>
        <taxon>Streptomycetaceae</taxon>
        <taxon>Streptomyces</taxon>
    </lineage>
</organism>
<keyword evidence="2" id="KW-1185">Reference proteome</keyword>
<protein>
    <submittedName>
        <fullName evidence="1">Uncharacterized protein</fullName>
    </submittedName>
</protein>
<dbReference type="AlphaFoldDB" id="A0A7W3TD46"/>
<accession>A0A7W3TD46</accession>
<sequence length="171" mass="17914">MLAFFVFAQAAALRGTGQSAADAAALAAVREARDSIYEDFLTSVGGEGVDLVEIISGGPLGVGSACGEAQRLASMNNATLVHCSPLSGRLGYAVTIETNDSVAQTVIPGVGNQTARAEATAVMEPLCDVQEGEAEDDFPELSCESDTWQIDPDREISGFEPRDLFGIRLED</sequence>
<dbReference type="RefSeq" id="WP_182606228.1">
    <property type="nucleotide sequence ID" value="NZ_VKHT01000281.1"/>
</dbReference>
<dbReference type="EMBL" id="VKHT01000281">
    <property type="protein sequence ID" value="MBB0244641.1"/>
    <property type="molecule type" value="Genomic_DNA"/>
</dbReference>
<proteinExistence type="predicted"/>
<gene>
    <name evidence="1" type="ORF">FNQ90_11130</name>
</gene>
<reference evidence="2" key="1">
    <citation type="submission" date="2019-10" db="EMBL/GenBank/DDBJ databases">
        <title>Streptomyces sp. nov., a novel actinobacterium isolated from alkaline environment.</title>
        <authorList>
            <person name="Golinska P."/>
        </authorList>
    </citation>
    <scope>NUCLEOTIDE SEQUENCE [LARGE SCALE GENOMIC DNA]</scope>
    <source>
        <strain evidence="2">DSM 42118</strain>
    </source>
</reference>
<evidence type="ECO:0000313" key="2">
    <source>
        <dbReference type="Proteomes" id="UP000538929"/>
    </source>
</evidence>
<name>A0A7W3TD46_9ACTN</name>
<comment type="caution">
    <text evidence="1">The sequence shown here is derived from an EMBL/GenBank/DDBJ whole genome shotgun (WGS) entry which is preliminary data.</text>
</comment>
<evidence type="ECO:0000313" key="1">
    <source>
        <dbReference type="EMBL" id="MBB0244641.1"/>
    </source>
</evidence>
<dbReference type="Proteomes" id="UP000538929">
    <property type="component" value="Unassembled WGS sequence"/>
</dbReference>